<comment type="function">
    <text evidence="8">Ferredoxins are iron-sulfur proteins that transfer electrons in a wide variety of metabolic reactions.</text>
</comment>
<accession>A0A9D1DHU3</accession>
<dbReference type="SUPFAM" id="SSF54862">
    <property type="entry name" value="4Fe-4S ferredoxins"/>
    <property type="match status" value="1"/>
</dbReference>
<evidence type="ECO:0000259" key="9">
    <source>
        <dbReference type="PROSITE" id="PS51379"/>
    </source>
</evidence>
<evidence type="ECO:0000256" key="2">
    <source>
        <dbReference type="ARBA" id="ARBA00022448"/>
    </source>
</evidence>
<evidence type="ECO:0000256" key="8">
    <source>
        <dbReference type="RuleBase" id="RU365098"/>
    </source>
</evidence>
<feature type="domain" description="4Fe-4S ferredoxin-type" evidence="9">
    <location>
        <begin position="29"/>
        <end position="56"/>
    </location>
</feature>
<keyword evidence="5 8" id="KW-0249">Electron transport</keyword>
<dbReference type="GO" id="GO:0009055">
    <property type="term" value="F:electron transfer activity"/>
    <property type="evidence" value="ECO:0007669"/>
    <property type="project" value="UniProtKB-UniRule"/>
</dbReference>
<sequence length="56" mass="5585">MAYVISDECVCCGACAEACPLGCISEGDGKYVIDADACVECGTCEGECPNGAISQG</sequence>
<dbReference type="InterPro" id="IPR000813">
    <property type="entry name" value="7Fe_ferredoxin"/>
</dbReference>
<keyword evidence="4 8" id="KW-0479">Metal-binding</keyword>
<keyword evidence="3 8" id="KW-0004">4Fe-4S</keyword>
<evidence type="ECO:0000256" key="4">
    <source>
        <dbReference type="ARBA" id="ARBA00022723"/>
    </source>
</evidence>
<dbReference type="Pfam" id="PF00037">
    <property type="entry name" value="Fer4"/>
    <property type="match status" value="1"/>
</dbReference>
<comment type="caution">
    <text evidence="10">The sequence shown here is derived from an EMBL/GenBank/DDBJ whole genome shotgun (WGS) entry which is preliminary data.</text>
</comment>
<proteinExistence type="predicted"/>
<evidence type="ECO:0000313" key="10">
    <source>
        <dbReference type="EMBL" id="HIR50869.1"/>
    </source>
</evidence>
<evidence type="ECO:0000256" key="5">
    <source>
        <dbReference type="ARBA" id="ARBA00022982"/>
    </source>
</evidence>
<dbReference type="InterPro" id="IPR017900">
    <property type="entry name" value="4Fe4S_Fe_S_CS"/>
</dbReference>
<dbReference type="GO" id="GO:0046872">
    <property type="term" value="F:metal ion binding"/>
    <property type="evidence" value="ECO:0007669"/>
    <property type="project" value="UniProtKB-UniRule"/>
</dbReference>
<keyword evidence="7 8" id="KW-0411">Iron-sulfur</keyword>
<dbReference type="PROSITE" id="PS00198">
    <property type="entry name" value="4FE4S_FER_1"/>
    <property type="match status" value="1"/>
</dbReference>
<name>A0A9D1DHU3_9FIRM</name>
<evidence type="ECO:0000313" key="11">
    <source>
        <dbReference type="Proteomes" id="UP000824239"/>
    </source>
</evidence>
<gene>
    <name evidence="10" type="ORF">IAA53_06235</name>
</gene>
<keyword evidence="2 8" id="KW-0813">Transport</keyword>
<keyword evidence="6 8" id="KW-0408">Iron</keyword>
<evidence type="ECO:0000256" key="6">
    <source>
        <dbReference type="ARBA" id="ARBA00023004"/>
    </source>
</evidence>
<comment type="cofactor">
    <cofactor evidence="1 8">
        <name>[4Fe-4S] cluster</name>
        <dbReference type="ChEBI" id="CHEBI:49883"/>
    </cofactor>
</comment>
<dbReference type="InterPro" id="IPR017896">
    <property type="entry name" value="4Fe4S_Fe-S-bd"/>
</dbReference>
<dbReference type="EMBL" id="DVHE01000048">
    <property type="protein sequence ID" value="HIR50869.1"/>
    <property type="molecule type" value="Genomic_DNA"/>
</dbReference>
<reference evidence="10" key="1">
    <citation type="submission" date="2020-10" db="EMBL/GenBank/DDBJ databases">
        <authorList>
            <person name="Gilroy R."/>
        </authorList>
    </citation>
    <scope>NUCLEOTIDE SEQUENCE</scope>
    <source>
        <strain evidence="10">ChiBcec15-4380</strain>
    </source>
</reference>
<evidence type="ECO:0000256" key="7">
    <source>
        <dbReference type="ARBA" id="ARBA00023014"/>
    </source>
</evidence>
<dbReference type="Gene3D" id="3.30.70.20">
    <property type="match status" value="1"/>
</dbReference>
<dbReference type="AlphaFoldDB" id="A0A9D1DHU3"/>
<reference evidence="10" key="2">
    <citation type="journal article" date="2021" name="PeerJ">
        <title>Extensive microbial diversity within the chicken gut microbiome revealed by metagenomics and culture.</title>
        <authorList>
            <person name="Gilroy R."/>
            <person name="Ravi A."/>
            <person name="Getino M."/>
            <person name="Pursley I."/>
            <person name="Horton D.L."/>
            <person name="Alikhan N.F."/>
            <person name="Baker D."/>
            <person name="Gharbi K."/>
            <person name="Hall N."/>
            <person name="Watson M."/>
            <person name="Adriaenssens E.M."/>
            <person name="Foster-Nyarko E."/>
            <person name="Jarju S."/>
            <person name="Secka A."/>
            <person name="Antonio M."/>
            <person name="Oren A."/>
            <person name="Chaudhuri R.R."/>
            <person name="La Ragione R."/>
            <person name="Hildebrand F."/>
            <person name="Pallen M.J."/>
        </authorList>
    </citation>
    <scope>NUCLEOTIDE SEQUENCE</scope>
    <source>
        <strain evidence="10">ChiBcec15-4380</strain>
    </source>
</reference>
<feature type="domain" description="4Fe-4S ferredoxin-type" evidence="9">
    <location>
        <begin position="1"/>
        <end position="28"/>
    </location>
</feature>
<evidence type="ECO:0000256" key="1">
    <source>
        <dbReference type="ARBA" id="ARBA00001966"/>
    </source>
</evidence>
<dbReference type="PROSITE" id="PS51379">
    <property type="entry name" value="4FE4S_FER_2"/>
    <property type="match status" value="2"/>
</dbReference>
<dbReference type="PRINTS" id="PR00354">
    <property type="entry name" value="7FE8SFRDOXIN"/>
</dbReference>
<organism evidence="10 11">
    <name type="scientific">Candidatus Avoscillospira avicola</name>
    <dbReference type="NCBI Taxonomy" id="2840706"/>
    <lineage>
        <taxon>Bacteria</taxon>
        <taxon>Bacillati</taxon>
        <taxon>Bacillota</taxon>
        <taxon>Clostridia</taxon>
        <taxon>Eubacteriales</taxon>
        <taxon>Oscillospiraceae</taxon>
        <taxon>Oscillospiraceae incertae sedis</taxon>
        <taxon>Candidatus Avoscillospira</taxon>
    </lineage>
</organism>
<dbReference type="GO" id="GO:0051539">
    <property type="term" value="F:4 iron, 4 sulfur cluster binding"/>
    <property type="evidence" value="ECO:0007669"/>
    <property type="project" value="UniProtKB-UniRule"/>
</dbReference>
<evidence type="ECO:0000256" key="3">
    <source>
        <dbReference type="ARBA" id="ARBA00022485"/>
    </source>
</evidence>
<protein>
    <recommendedName>
        <fullName evidence="8">Ferredoxin</fullName>
    </recommendedName>
</protein>
<dbReference type="Proteomes" id="UP000824239">
    <property type="component" value="Unassembled WGS sequence"/>
</dbReference>